<evidence type="ECO:0000256" key="1">
    <source>
        <dbReference type="SAM" id="MobiDB-lite"/>
    </source>
</evidence>
<dbReference type="EMBL" id="VSRR010041429">
    <property type="protein sequence ID" value="MPC75571.1"/>
    <property type="molecule type" value="Genomic_DNA"/>
</dbReference>
<feature type="compositionally biased region" description="Low complexity" evidence="1">
    <location>
        <begin position="18"/>
        <end position="36"/>
    </location>
</feature>
<keyword evidence="3" id="KW-1185">Reference proteome</keyword>
<reference evidence="2 3" key="1">
    <citation type="submission" date="2019-05" db="EMBL/GenBank/DDBJ databases">
        <title>Another draft genome of Portunus trituberculatus and its Hox gene families provides insights of decapod evolution.</title>
        <authorList>
            <person name="Jeong J.-H."/>
            <person name="Song I."/>
            <person name="Kim S."/>
            <person name="Choi T."/>
            <person name="Kim D."/>
            <person name="Ryu S."/>
            <person name="Kim W."/>
        </authorList>
    </citation>
    <scope>NUCLEOTIDE SEQUENCE [LARGE SCALE GENOMIC DNA]</scope>
    <source>
        <tissue evidence="2">Muscle</tissue>
    </source>
</reference>
<gene>
    <name evidence="2" type="ORF">E2C01_069961</name>
</gene>
<protein>
    <submittedName>
        <fullName evidence="2">Uncharacterized protein</fullName>
    </submittedName>
</protein>
<sequence>MLFLPFSDIPLRAPSADTPLLHTTPTTRTPRLLTPHNATDVKYIHSASESRMPRPQAAAP</sequence>
<accession>A0A5B7HRF0</accession>
<organism evidence="2 3">
    <name type="scientific">Portunus trituberculatus</name>
    <name type="common">Swimming crab</name>
    <name type="synonym">Neptunus trituberculatus</name>
    <dbReference type="NCBI Taxonomy" id="210409"/>
    <lineage>
        <taxon>Eukaryota</taxon>
        <taxon>Metazoa</taxon>
        <taxon>Ecdysozoa</taxon>
        <taxon>Arthropoda</taxon>
        <taxon>Crustacea</taxon>
        <taxon>Multicrustacea</taxon>
        <taxon>Malacostraca</taxon>
        <taxon>Eumalacostraca</taxon>
        <taxon>Eucarida</taxon>
        <taxon>Decapoda</taxon>
        <taxon>Pleocyemata</taxon>
        <taxon>Brachyura</taxon>
        <taxon>Eubrachyura</taxon>
        <taxon>Portunoidea</taxon>
        <taxon>Portunidae</taxon>
        <taxon>Portuninae</taxon>
        <taxon>Portunus</taxon>
    </lineage>
</organism>
<comment type="caution">
    <text evidence="2">The sequence shown here is derived from an EMBL/GenBank/DDBJ whole genome shotgun (WGS) entry which is preliminary data.</text>
</comment>
<feature type="region of interest" description="Disordered" evidence="1">
    <location>
        <begin position="14"/>
        <end position="38"/>
    </location>
</feature>
<evidence type="ECO:0000313" key="3">
    <source>
        <dbReference type="Proteomes" id="UP000324222"/>
    </source>
</evidence>
<dbReference type="Proteomes" id="UP000324222">
    <property type="component" value="Unassembled WGS sequence"/>
</dbReference>
<name>A0A5B7HRF0_PORTR</name>
<dbReference type="AlphaFoldDB" id="A0A5B7HRF0"/>
<proteinExistence type="predicted"/>
<evidence type="ECO:0000313" key="2">
    <source>
        <dbReference type="EMBL" id="MPC75571.1"/>
    </source>
</evidence>